<keyword evidence="3" id="KW-0732">Signal</keyword>
<keyword evidence="6" id="KW-1185">Reference proteome</keyword>
<keyword evidence="2" id="KW-0812">Transmembrane</keyword>
<feature type="chain" id="PRO_5018265175" evidence="3">
    <location>
        <begin position="26"/>
        <end position="502"/>
    </location>
</feature>
<organism evidence="5 6">
    <name type="scientific">Larkinella rosea</name>
    <dbReference type="NCBI Taxonomy" id="2025312"/>
    <lineage>
        <taxon>Bacteria</taxon>
        <taxon>Pseudomonadati</taxon>
        <taxon>Bacteroidota</taxon>
        <taxon>Cytophagia</taxon>
        <taxon>Cytophagales</taxon>
        <taxon>Spirosomataceae</taxon>
        <taxon>Larkinella</taxon>
    </lineage>
</organism>
<feature type="compositionally biased region" description="Gly residues" evidence="1">
    <location>
        <begin position="488"/>
        <end position="502"/>
    </location>
</feature>
<dbReference type="Proteomes" id="UP000271925">
    <property type="component" value="Unassembled WGS sequence"/>
</dbReference>
<proteinExistence type="predicted"/>
<evidence type="ECO:0000259" key="4">
    <source>
        <dbReference type="Pfam" id="PF04536"/>
    </source>
</evidence>
<dbReference type="OrthoDB" id="9810918at2"/>
<feature type="transmembrane region" description="Helical" evidence="2">
    <location>
        <begin position="195"/>
        <end position="217"/>
    </location>
</feature>
<dbReference type="Pfam" id="PF04536">
    <property type="entry name" value="TPM_phosphatase"/>
    <property type="match status" value="1"/>
</dbReference>
<dbReference type="RefSeq" id="WP_124871891.1">
    <property type="nucleotide sequence ID" value="NZ_RQJO01000007.1"/>
</dbReference>
<accession>A0A3P1C1W7</accession>
<comment type="caution">
    <text evidence="5">The sequence shown here is derived from an EMBL/GenBank/DDBJ whole genome shotgun (WGS) entry which is preliminary data.</text>
</comment>
<dbReference type="AlphaFoldDB" id="A0A3P1C1W7"/>
<feature type="signal peptide" evidence="3">
    <location>
        <begin position="1"/>
        <end position="25"/>
    </location>
</feature>
<name>A0A3P1C1W7_9BACT</name>
<dbReference type="EMBL" id="RQJO01000007">
    <property type="protein sequence ID" value="RRB07258.1"/>
    <property type="molecule type" value="Genomic_DNA"/>
</dbReference>
<dbReference type="PANTHER" id="PTHR30373:SF2">
    <property type="entry name" value="UPF0603 PROTEIN YGCG"/>
    <property type="match status" value="1"/>
</dbReference>
<feature type="region of interest" description="Disordered" evidence="1">
    <location>
        <begin position="455"/>
        <end position="502"/>
    </location>
</feature>
<reference evidence="5 6" key="1">
    <citation type="submission" date="2018-11" db="EMBL/GenBank/DDBJ databases">
        <authorList>
            <person name="Zhou Z."/>
            <person name="Wang G."/>
        </authorList>
    </citation>
    <scope>NUCLEOTIDE SEQUENCE [LARGE SCALE GENOMIC DNA]</scope>
    <source>
        <strain evidence="5 6">KCTC52004</strain>
    </source>
</reference>
<dbReference type="InterPro" id="IPR007621">
    <property type="entry name" value="TPM_dom"/>
</dbReference>
<evidence type="ECO:0000256" key="3">
    <source>
        <dbReference type="SAM" id="SignalP"/>
    </source>
</evidence>
<evidence type="ECO:0000313" key="5">
    <source>
        <dbReference type="EMBL" id="RRB07258.1"/>
    </source>
</evidence>
<feature type="transmembrane region" description="Helical" evidence="2">
    <location>
        <begin position="238"/>
        <end position="259"/>
    </location>
</feature>
<feature type="compositionally biased region" description="Low complexity" evidence="1">
    <location>
        <begin position="457"/>
        <end position="487"/>
    </location>
</feature>
<gene>
    <name evidence="5" type="ORF">EHT25_05635</name>
</gene>
<dbReference type="PANTHER" id="PTHR30373">
    <property type="entry name" value="UPF0603 PROTEIN YGCG"/>
    <property type="match status" value="1"/>
</dbReference>
<keyword evidence="2" id="KW-0472">Membrane</keyword>
<evidence type="ECO:0000256" key="1">
    <source>
        <dbReference type="SAM" id="MobiDB-lite"/>
    </source>
</evidence>
<protein>
    <submittedName>
        <fullName evidence="5">TPM domain-containing protein</fullName>
    </submittedName>
</protein>
<evidence type="ECO:0000313" key="6">
    <source>
        <dbReference type="Proteomes" id="UP000271925"/>
    </source>
</evidence>
<evidence type="ECO:0000256" key="2">
    <source>
        <dbReference type="SAM" id="Phobius"/>
    </source>
</evidence>
<feature type="transmembrane region" description="Helical" evidence="2">
    <location>
        <begin position="265"/>
        <end position="285"/>
    </location>
</feature>
<dbReference type="Gene3D" id="3.10.310.50">
    <property type="match status" value="1"/>
</dbReference>
<sequence length="502" mass="55907">MIQRYTQLLASLLLVVSAATGPVFAQHYTLETVPNPKQNRSSEYVSNPDHMLSDRAVDQINTKLQALEDSTTAQVAVVCLNSIGENVPKDFATALFRKWGLGYQKKNNGLLILLVKDQHRIEMETGYGLEGILTDALCRRIQTRQMVPLAKSGDFDGAVVAGVTEITRLLTAPEAAREVYDDSRKTGPQPLDNSAIFILFLLLIPCLVILRILRLIFKRSNPVADQLEKAVAKSKGRIAWGFLLYLIMPLALGIAVINLREPLSLRGWQILFILYAYAGVVRWDARRRRSNWFAKLFGSLSEPEQYAHLKAAGLNGWSNILLFPIPFGWFRSEENRLLNTLRNHARQSNGAELSKLSNDQKTAFLTDYQRIEQRLNTVDYDVWRNESRDITQVIGYENLKNKAYQPCNKCHSRTLSFTKKRVISRATTEREGRGSNDYDCQACGHHREVHFTLSKVSESASSNSSNSYSSSDNSSSGSSSDGSSSSNWGGGSSGGGGSGSDW</sequence>
<keyword evidence="2" id="KW-1133">Transmembrane helix</keyword>
<feature type="domain" description="TPM" evidence="4">
    <location>
        <begin position="45"/>
        <end position="168"/>
    </location>
</feature>